<keyword evidence="2" id="KW-1185">Reference proteome</keyword>
<accession>A0A4Y7SZK3</accession>
<evidence type="ECO:0008006" key="3">
    <source>
        <dbReference type="Google" id="ProtNLM"/>
    </source>
</evidence>
<protein>
    <recommendedName>
        <fullName evidence="3">BTB domain-containing protein</fullName>
    </recommendedName>
</protein>
<evidence type="ECO:0000313" key="1">
    <source>
        <dbReference type="EMBL" id="TEB27151.1"/>
    </source>
</evidence>
<dbReference type="STRING" id="71717.A0A4Y7SZK3"/>
<dbReference type="Proteomes" id="UP000298030">
    <property type="component" value="Unassembled WGS sequence"/>
</dbReference>
<reference evidence="1 2" key="1">
    <citation type="journal article" date="2019" name="Nat. Ecol. Evol.">
        <title>Megaphylogeny resolves global patterns of mushroom evolution.</title>
        <authorList>
            <person name="Varga T."/>
            <person name="Krizsan K."/>
            <person name="Foldi C."/>
            <person name="Dima B."/>
            <person name="Sanchez-Garcia M."/>
            <person name="Sanchez-Ramirez S."/>
            <person name="Szollosi G.J."/>
            <person name="Szarkandi J.G."/>
            <person name="Papp V."/>
            <person name="Albert L."/>
            <person name="Andreopoulos W."/>
            <person name="Angelini C."/>
            <person name="Antonin V."/>
            <person name="Barry K.W."/>
            <person name="Bougher N.L."/>
            <person name="Buchanan P."/>
            <person name="Buyck B."/>
            <person name="Bense V."/>
            <person name="Catcheside P."/>
            <person name="Chovatia M."/>
            <person name="Cooper J."/>
            <person name="Damon W."/>
            <person name="Desjardin D."/>
            <person name="Finy P."/>
            <person name="Geml J."/>
            <person name="Haridas S."/>
            <person name="Hughes K."/>
            <person name="Justo A."/>
            <person name="Karasinski D."/>
            <person name="Kautmanova I."/>
            <person name="Kiss B."/>
            <person name="Kocsube S."/>
            <person name="Kotiranta H."/>
            <person name="LaButti K.M."/>
            <person name="Lechner B.E."/>
            <person name="Liimatainen K."/>
            <person name="Lipzen A."/>
            <person name="Lukacs Z."/>
            <person name="Mihaltcheva S."/>
            <person name="Morgado L.N."/>
            <person name="Niskanen T."/>
            <person name="Noordeloos M.E."/>
            <person name="Ohm R.A."/>
            <person name="Ortiz-Santana B."/>
            <person name="Ovrebo C."/>
            <person name="Racz N."/>
            <person name="Riley R."/>
            <person name="Savchenko A."/>
            <person name="Shiryaev A."/>
            <person name="Soop K."/>
            <person name="Spirin V."/>
            <person name="Szebenyi C."/>
            <person name="Tomsovsky M."/>
            <person name="Tulloss R.E."/>
            <person name="Uehling J."/>
            <person name="Grigoriev I.V."/>
            <person name="Vagvolgyi C."/>
            <person name="Papp T."/>
            <person name="Martin F.M."/>
            <person name="Miettinen O."/>
            <person name="Hibbett D.S."/>
            <person name="Nagy L.G."/>
        </authorList>
    </citation>
    <scope>NUCLEOTIDE SEQUENCE [LARGE SCALE GENOMIC DNA]</scope>
    <source>
        <strain evidence="1 2">FP101781</strain>
    </source>
</reference>
<gene>
    <name evidence="1" type="ORF">FA13DRAFT_960887</name>
</gene>
<name>A0A4Y7SZK3_COPMI</name>
<comment type="caution">
    <text evidence="1">The sequence shown here is derived from an EMBL/GenBank/DDBJ whole genome shotgun (WGS) entry which is preliminary data.</text>
</comment>
<proteinExistence type="predicted"/>
<organism evidence="1 2">
    <name type="scientific">Coprinellus micaceus</name>
    <name type="common">Glistening ink-cap mushroom</name>
    <name type="synonym">Coprinus micaceus</name>
    <dbReference type="NCBI Taxonomy" id="71717"/>
    <lineage>
        <taxon>Eukaryota</taxon>
        <taxon>Fungi</taxon>
        <taxon>Dikarya</taxon>
        <taxon>Basidiomycota</taxon>
        <taxon>Agaricomycotina</taxon>
        <taxon>Agaricomycetes</taxon>
        <taxon>Agaricomycetidae</taxon>
        <taxon>Agaricales</taxon>
        <taxon>Agaricineae</taxon>
        <taxon>Psathyrellaceae</taxon>
        <taxon>Coprinellus</taxon>
    </lineage>
</organism>
<dbReference type="AlphaFoldDB" id="A0A4Y7SZK3"/>
<sequence length="137" mass="15398">MERDSTSFPPSFDADVIFVSSDRMRYGLHSKNLELSTGGFPPVQAGGLSAAEPVHLEEASGVLDLLFAFVYPLRLPKIEEMSFERVLPLAEAAEKYQVYPAMYACRMCLRFRKSEISSTLTQLKSRCSLQNMTTKSY</sequence>
<evidence type="ECO:0000313" key="2">
    <source>
        <dbReference type="Proteomes" id="UP000298030"/>
    </source>
</evidence>
<dbReference type="EMBL" id="QPFP01000042">
    <property type="protein sequence ID" value="TEB27151.1"/>
    <property type="molecule type" value="Genomic_DNA"/>
</dbReference>
<dbReference type="OrthoDB" id="3184970at2759"/>